<reference evidence="2 3" key="1">
    <citation type="submission" date="2016-11" db="EMBL/GenBank/DDBJ databases">
        <authorList>
            <person name="Jaros S."/>
            <person name="Januszkiewicz K."/>
            <person name="Wedrychowicz H."/>
        </authorList>
    </citation>
    <scope>NUCLEOTIDE SEQUENCE [LARGE SCALE GENOMIC DNA]</scope>
    <source>
        <strain evidence="2 3">GAS499</strain>
    </source>
</reference>
<sequence length="82" mass="9048">MRKPTIFAVAATLLSLTSAPVFAQGTDMQGINILGPGRGWKLQSQRGPDGQNVYGYNCAADFRQISRHRVGYATRHTRRTGR</sequence>
<evidence type="ECO:0000256" key="1">
    <source>
        <dbReference type="SAM" id="SignalP"/>
    </source>
</evidence>
<organism evidence="2 3">
    <name type="scientific">Bradyrhizobium lablabi</name>
    <dbReference type="NCBI Taxonomy" id="722472"/>
    <lineage>
        <taxon>Bacteria</taxon>
        <taxon>Pseudomonadati</taxon>
        <taxon>Pseudomonadota</taxon>
        <taxon>Alphaproteobacteria</taxon>
        <taxon>Hyphomicrobiales</taxon>
        <taxon>Nitrobacteraceae</taxon>
        <taxon>Bradyrhizobium</taxon>
    </lineage>
</organism>
<dbReference type="Proteomes" id="UP000189935">
    <property type="component" value="Chromosome I"/>
</dbReference>
<dbReference type="AlphaFoldDB" id="A0A1M6L5D2"/>
<evidence type="ECO:0000313" key="2">
    <source>
        <dbReference type="EMBL" id="SHJ66400.1"/>
    </source>
</evidence>
<feature type="chain" id="PRO_5012997296" evidence="1">
    <location>
        <begin position="24"/>
        <end position="82"/>
    </location>
</feature>
<dbReference type="OrthoDB" id="9935077at2"/>
<proteinExistence type="predicted"/>
<accession>A0A1M6L5D2</accession>
<dbReference type="RefSeq" id="WP_079537315.1">
    <property type="nucleotide sequence ID" value="NZ_LT670844.1"/>
</dbReference>
<protein>
    <submittedName>
        <fullName evidence="2">Uncharacterized protein</fullName>
    </submittedName>
</protein>
<evidence type="ECO:0000313" key="3">
    <source>
        <dbReference type="Proteomes" id="UP000189935"/>
    </source>
</evidence>
<keyword evidence="1" id="KW-0732">Signal</keyword>
<gene>
    <name evidence="2" type="ORF">SAMN05444159_1174</name>
</gene>
<dbReference type="EMBL" id="LT670844">
    <property type="protein sequence ID" value="SHJ66400.1"/>
    <property type="molecule type" value="Genomic_DNA"/>
</dbReference>
<feature type="signal peptide" evidence="1">
    <location>
        <begin position="1"/>
        <end position="23"/>
    </location>
</feature>
<name>A0A1M6L5D2_9BRAD</name>